<organism evidence="3 4">
    <name type="scientific">Cotesia glomerata</name>
    <name type="common">Lepidopteran parasitic wasp</name>
    <name type="synonym">Apanteles glomeratus</name>
    <dbReference type="NCBI Taxonomy" id="32391"/>
    <lineage>
        <taxon>Eukaryota</taxon>
        <taxon>Metazoa</taxon>
        <taxon>Ecdysozoa</taxon>
        <taxon>Arthropoda</taxon>
        <taxon>Hexapoda</taxon>
        <taxon>Insecta</taxon>
        <taxon>Pterygota</taxon>
        <taxon>Neoptera</taxon>
        <taxon>Endopterygota</taxon>
        <taxon>Hymenoptera</taxon>
        <taxon>Apocrita</taxon>
        <taxon>Ichneumonoidea</taxon>
        <taxon>Braconidae</taxon>
        <taxon>Microgastrinae</taxon>
        <taxon>Cotesia</taxon>
    </lineage>
</organism>
<gene>
    <name evidence="3" type="ORF">KQX54_002581</name>
</gene>
<keyword evidence="1" id="KW-0175">Coiled coil</keyword>
<evidence type="ECO:0000313" key="3">
    <source>
        <dbReference type="EMBL" id="KAH0560221.1"/>
    </source>
</evidence>
<name>A0AAV7IVB2_COTGL</name>
<accession>A0AAV7IVB2</accession>
<evidence type="ECO:0000313" key="4">
    <source>
        <dbReference type="Proteomes" id="UP000826195"/>
    </source>
</evidence>
<comment type="caution">
    <text evidence="3">The sequence shown here is derived from an EMBL/GenBank/DDBJ whole genome shotgun (WGS) entry which is preliminary data.</text>
</comment>
<feature type="region of interest" description="Disordered" evidence="2">
    <location>
        <begin position="246"/>
        <end position="267"/>
    </location>
</feature>
<evidence type="ECO:0000256" key="2">
    <source>
        <dbReference type="SAM" id="MobiDB-lite"/>
    </source>
</evidence>
<protein>
    <submittedName>
        <fullName evidence="3">Uncharacterized protein</fullName>
    </submittedName>
</protein>
<dbReference type="Proteomes" id="UP000826195">
    <property type="component" value="Unassembled WGS sequence"/>
</dbReference>
<reference evidence="3 4" key="1">
    <citation type="journal article" date="2021" name="J. Hered.">
        <title>A chromosome-level genome assembly of the parasitoid wasp, Cotesia glomerata (Hymenoptera: Braconidae).</title>
        <authorList>
            <person name="Pinto B.J."/>
            <person name="Weis J.J."/>
            <person name="Gamble T."/>
            <person name="Ode P.J."/>
            <person name="Paul R."/>
            <person name="Zaspel J.M."/>
        </authorList>
    </citation>
    <scope>NUCLEOTIDE SEQUENCE [LARGE SCALE GENOMIC DNA]</scope>
    <source>
        <strain evidence="3">CgM1</strain>
    </source>
</reference>
<feature type="coiled-coil region" evidence="1">
    <location>
        <begin position="10"/>
        <end position="98"/>
    </location>
</feature>
<dbReference type="AlphaFoldDB" id="A0AAV7IVB2"/>
<evidence type="ECO:0000256" key="1">
    <source>
        <dbReference type="SAM" id="Coils"/>
    </source>
</evidence>
<keyword evidence="4" id="KW-1185">Reference proteome</keyword>
<sequence length="342" mass="40254">MPRVKFGHNQVDLQNEIVKLKRQLTIALDENHLLNVKIRRLENEIRKKEKYIDYFFIKNREQSFDNRRIIYEKTSNAIQKLKKENDDLKEMILKRDIEDQRREFNIKRQLLYGQVNKSAKRPCRKSSYTLNQDMHGTKKLESLSDSNTLSKKSYHTFADNLYNLESTKDYLSSLFTTRADVEKLINTINSLKEQQDIDRRIIHARDSEITQLASELKGIKKKLSIEKISGSLSKIGRHDYRNLRDDKFDNRGSTHKTNDVPVERSSIKHKSRLEPVWELSENESSNMSNKSETELFSEEILKKTKIEYIIDSEVSSDGEDIFMLNNLGAYHRKTTGTMSQRN</sequence>
<dbReference type="EMBL" id="JAHXZJ010000374">
    <property type="protein sequence ID" value="KAH0560221.1"/>
    <property type="molecule type" value="Genomic_DNA"/>
</dbReference>
<proteinExistence type="predicted"/>
<feature type="compositionally biased region" description="Basic and acidic residues" evidence="2">
    <location>
        <begin position="246"/>
        <end position="266"/>
    </location>
</feature>